<feature type="transmembrane region" description="Helical" evidence="8">
    <location>
        <begin position="455"/>
        <end position="475"/>
    </location>
</feature>
<feature type="transmembrane region" description="Helical" evidence="8">
    <location>
        <begin position="59"/>
        <end position="77"/>
    </location>
</feature>
<feature type="transmembrane region" description="Helical" evidence="8">
    <location>
        <begin position="573"/>
        <end position="595"/>
    </location>
</feature>
<dbReference type="Pfam" id="PF03552">
    <property type="entry name" value="Cellulose_synt"/>
    <property type="match status" value="2"/>
</dbReference>
<evidence type="ECO:0000256" key="7">
    <source>
        <dbReference type="ARBA" id="ARBA00023316"/>
    </source>
</evidence>
<feature type="transmembrane region" description="Helical" evidence="8">
    <location>
        <begin position="26"/>
        <end position="47"/>
    </location>
</feature>
<reference evidence="10" key="2">
    <citation type="submission" date="2025-08" db="UniProtKB">
        <authorList>
            <consortium name="RefSeq"/>
        </authorList>
    </citation>
    <scope>IDENTIFICATION</scope>
</reference>
<evidence type="ECO:0000256" key="8">
    <source>
        <dbReference type="SAM" id="Phobius"/>
    </source>
</evidence>
<evidence type="ECO:0000313" key="10">
    <source>
        <dbReference type="RefSeq" id="XP_040937838.1"/>
    </source>
</evidence>
<keyword evidence="6 8" id="KW-0472">Membrane</keyword>
<evidence type="ECO:0000256" key="4">
    <source>
        <dbReference type="ARBA" id="ARBA00022692"/>
    </source>
</evidence>
<keyword evidence="5 8" id="KW-1133">Transmembrane helix</keyword>
<keyword evidence="9" id="KW-1185">Reference proteome</keyword>
<evidence type="ECO:0000313" key="9">
    <source>
        <dbReference type="Proteomes" id="UP000818029"/>
    </source>
</evidence>
<proteinExistence type="predicted"/>
<gene>
    <name evidence="10" type="primary">LOC107951165</name>
</gene>
<dbReference type="Gene3D" id="3.90.550.10">
    <property type="entry name" value="Spore Coat Polysaccharide Biosynthesis Protein SpsA, Chain A"/>
    <property type="match status" value="1"/>
</dbReference>
<dbReference type="RefSeq" id="XP_040937838.1">
    <property type="nucleotide sequence ID" value="XM_041081904.1"/>
</dbReference>
<organism evidence="9 10">
    <name type="scientific">Gossypium hirsutum</name>
    <name type="common">Upland cotton</name>
    <name type="synonym">Gossypium mexicanum</name>
    <dbReference type="NCBI Taxonomy" id="3635"/>
    <lineage>
        <taxon>Eukaryota</taxon>
        <taxon>Viridiplantae</taxon>
        <taxon>Streptophyta</taxon>
        <taxon>Embryophyta</taxon>
        <taxon>Tracheophyta</taxon>
        <taxon>Spermatophyta</taxon>
        <taxon>Magnoliopsida</taxon>
        <taxon>eudicotyledons</taxon>
        <taxon>Gunneridae</taxon>
        <taxon>Pentapetalae</taxon>
        <taxon>rosids</taxon>
        <taxon>malvids</taxon>
        <taxon>Malvales</taxon>
        <taxon>Malvaceae</taxon>
        <taxon>Malvoideae</taxon>
        <taxon>Gossypium</taxon>
    </lineage>
</organism>
<accession>A0ABM2Z547</accession>
<comment type="subcellular location">
    <subcellularLocation>
        <location evidence="1">Endomembrane system</location>
        <topology evidence="1">Multi-pass membrane protein</topology>
    </subcellularLocation>
</comment>
<keyword evidence="7" id="KW-0961">Cell wall biogenesis/degradation</keyword>
<keyword evidence="3" id="KW-0808">Transferase</keyword>
<keyword evidence="2" id="KW-0328">Glycosyltransferase</keyword>
<sequence length="666" mass="76642">MLCEEREMAKKEYVPLFETRKVKGRILFRCIAASIFLGICFIIMYRIRYFPVGGKAERWTWIGLFLSELWFSFYWLLTTVCRWNAVIRIPFIHRLSQRFGKELPGIDIFVCTADPLIEPPSLVVNTVLSMMAYDYPPEKLSVYLSDDGGSNLTFYAMLEAANFSKTWLPFCKKFQVESTSPEAYFRTASELVNVQEWLSVKKLYEDMKMRIETTTKLNQIPEYIQKQHKGFREWDFVLSKHDHQTILQILIDGRGTNAADIEGNPLPTLVYLAREKRPQYHHHFKAGSMNALLEVLGFDANGGPSYMGSGCFHRRETLCGKKYEKNYKVDWKKINDKKVNESASFLEETCKVLASCTFEHNTPWGKEMGLKYGTPVEDGVTGMSIQCNGWKSIYLNPERKGFLGVAPITLLQNLVQHKRWVEGVLQLFFSRYCPLLYGHRKIPLKLQLIYSTHHLWAANCLATWYIVVVPCLCLLKGISLFPKISSPWVLPFVYVTFVHRAYSLAEFLWCGGTFRGWCNDQRMWLIKRTTSYLFAFFETILKLLGYSQLNFVVTAKVADEDVSKRYDQELIEFGAASPMFDILATLAMLNLFGSLGAIKKATMDADQDSKVLDQFGLQILLCLVLVTINLPVYQALLFRKDNGKMPTSVMYKSIVFALLACMLAMY</sequence>
<dbReference type="PANTHER" id="PTHR13301">
    <property type="entry name" value="X-BOX TRANSCRIPTION FACTOR-RELATED"/>
    <property type="match status" value="1"/>
</dbReference>
<evidence type="ECO:0000256" key="3">
    <source>
        <dbReference type="ARBA" id="ARBA00022679"/>
    </source>
</evidence>
<evidence type="ECO:0000256" key="5">
    <source>
        <dbReference type="ARBA" id="ARBA00022989"/>
    </source>
</evidence>
<dbReference type="Proteomes" id="UP000818029">
    <property type="component" value="Chromosome A11"/>
</dbReference>
<dbReference type="GeneID" id="107951165"/>
<feature type="transmembrane region" description="Helical" evidence="8">
    <location>
        <begin position="649"/>
        <end position="665"/>
    </location>
</feature>
<evidence type="ECO:0000256" key="2">
    <source>
        <dbReference type="ARBA" id="ARBA00022676"/>
    </source>
</evidence>
<keyword evidence="4 8" id="KW-0812">Transmembrane</keyword>
<feature type="transmembrane region" description="Helical" evidence="8">
    <location>
        <begin position="615"/>
        <end position="637"/>
    </location>
</feature>
<evidence type="ECO:0000256" key="1">
    <source>
        <dbReference type="ARBA" id="ARBA00004127"/>
    </source>
</evidence>
<protein>
    <submittedName>
        <fullName evidence="10">Cellulose synthase-like protein E1 isoform X2</fullName>
    </submittedName>
</protein>
<name>A0ABM2Z547_GOSHI</name>
<dbReference type="InterPro" id="IPR005150">
    <property type="entry name" value="Cellulose_synth"/>
</dbReference>
<evidence type="ECO:0000256" key="6">
    <source>
        <dbReference type="ARBA" id="ARBA00023136"/>
    </source>
</evidence>
<dbReference type="InterPro" id="IPR029044">
    <property type="entry name" value="Nucleotide-diphossugar_trans"/>
</dbReference>
<reference evidence="9" key="1">
    <citation type="journal article" date="2020" name="Nat. Genet.">
        <title>Genomic diversifications of five Gossypium allopolyploid species and their impact on cotton improvement.</title>
        <authorList>
            <person name="Chen Z.J."/>
            <person name="Sreedasyam A."/>
            <person name="Ando A."/>
            <person name="Song Q."/>
            <person name="De Santiago L.M."/>
            <person name="Hulse-Kemp A.M."/>
            <person name="Ding M."/>
            <person name="Ye W."/>
            <person name="Kirkbride R.C."/>
            <person name="Jenkins J."/>
            <person name="Plott C."/>
            <person name="Lovell J."/>
            <person name="Lin Y.M."/>
            <person name="Vaughn R."/>
            <person name="Liu B."/>
            <person name="Simpson S."/>
            <person name="Scheffler B.E."/>
            <person name="Wen L."/>
            <person name="Saski C.A."/>
            <person name="Grover C.E."/>
            <person name="Hu G."/>
            <person name="Conover J.L."/>
            <person name="Carlson J.W."/>
            <person name="Shu S."/>
            <person name="Boston L.B."/>
            <person name="Williams M."/>
            <person name="Peterson D.G."/>
            <person name="McGee K."/>
            <person name="Jones D.C."/>
            <person name="Wendel J.F."/>
            <person name="Stelly D.M."/>
            <person name="Grimwood J."/>
            <person name="Schmutz J."/>
        </authorList>
    </citation>
    <scope>NUCLEOTIDE SEQUENCE [LARGE SCALE GENOMIC DNA]</scope>
    <source>
        <strain evidence="9">cv. TM-1</strain>
    </source>
</reference>